<evidence type="ECO:0000256" key="7">
    <source>
        <dbReference type="RuleBase" id="RU000477"/>
    </source>
</evidence>
<feature type="non-terminal residue" evidence="9">
    <location>
        <position position="1"/>
    </location>
</feature>
<dbReference type="InterPro" id="IPR050363">
    <property type="entry name" value="MIP/Aquaporin"/>
</dbReference>
<evidence type="ECO:0000256" key="6">
    <source>
        <dbReference type="ARBA" id="ARBA00023136"/>
    </source>
</evidence>
<dbReference type="Pfam" id="PF00230">
    <property type="entry name" value="MIP"/>
    <property type="match status" value="1"/>
</dbReference>
<keyword evidence="3 7" id="KW-0813">Transport</keyword>
<accession>A0ABW4DKK2</accession>
<dbReference type="Gene3D" id="1.20.1080.10">
    <property type="entry name" value="Glycerol uptake facilitator protein"/>
    <property type="match status" value="1"/>
</dbReference>
<evidence type="ECO:0000256" key="4">
    <source>
        <dbReference type="ARBA" id="ARBA00022692"/>
    </source>
</evidence>
<dbReference type="PANTHER" id="PTHR43829:SF9">
    <property type="entry name" value="AQUAPORIN-9"/>
    <property type="match status" value="1"/>
</dbReference>
<dbReference type="Proteomes" id="UP001597340">
    <property type="component" value="Unassembled WGS sequence"/>
</dbReference>
<dbReference type="InterPro" id="IPR023271">
    <property type="entry name" value="Aquaporin-like"/>
</dbReference>
<evidence type="ECO:0000256" key="1">
    <source>
        <dbReference type="ARBA" id="ARBA00004141"/>
    </source>
</evidence>
<comment type="similarity">
    <text evidence="2 7">Belongs to the MIP/aquaporin (TC 1.A.8) family.</text>
</comment>
<comment type="caution">
    <text evidence="9">The sequence shown here is derived from an EMBL/GenBank/DDBJ whole genome shotgun (WGS) entry which is preliminary data.</text>
</comment>
<dbReference type="RefSeq" id="WP_377571366.1">
    <property type="nucleotide sequence ID" value="NZ_JBHTNZ010000241.1"/>
</dbReference>
<feature type="transmembrane region" description="Helical" evidence="8">
    <location>
        <begin position="63"/>
        <end position="82"/>
    </location>
</feature>
<dbReference type="InterPro" id="IPR000425">
    <property type="entry name" value="MIP"/>
</dbReference>
<keyword evidence="6 8" id="KW-0472">Membrane</keyword>
<protein>
    <submittedName>
        <fullName evidence="9">Aquaporin</fullName>
    </submittedName>
</protein>
<evidence type="ECO:0000256" key="8">
    <source>
        <dbReference type="SAM" id="Phobius"/>
    </source>
</evidence>
<comment type="subcellular location">
    <subcellularLocation>
        <location evidence="1">Membrane</location>
        <topology evidence="1">Multi-pass membrane protein</topology>
    </subcellularLocation>
</comment>
<reference evidence="10" key="1">
    <citation type="journal article" date="2019" name="Int. J. Syst. Evol. Microbiol.">
        <title>The Global Catalogue of Microorganisms (GCM) 10K type strain sequencing project: providing services to taxonomists for standard genome sequencing and annotation.</title>
        <authorList>
            <consortium name="The Broad Institute Genomics Platform"/>
            <consortium name="The Broad Institute Genome Sequencing Center for Infectious Disease"/>
            <person name="Wu L."/>
            <person name="Ma J."/>
        </authorList>
    </citation>
    <scope>NUCLEOTIDE SEQUENCE [LARGE SCALE GENOMIC DNA]</scope>
    <source>
        <strain evidence="10">CCM 9147</strain>
    </source>
</reference>
<evidence type="ECO:0000313" key="10">
    <source>
        <dbReference type="Proteomes" id="UP001597340"/>
    </source>
</evidence>
<keyword evidence="10" id="KW-1185">Reference proteome</keyword>
<evidence type="ECO:0000256" key="3">
    <source>
        <dbReference type="ARBA" id="ARBA00022448"/>
    </source>
</evidence>
<evidence type="ECO:0000256" key="2">
    <source>
        <dbReference type="ARBA" id="ARBA00006175"/>
    </source>
</evidence>
<keyword evidence="5 8" id="KW-1133">Transmembrane helix</keyword>
<evidence type="ECO:0000313" key="9">
    <source>
        <dbReference type="EMBL" id="MFD1464423.1"/>
    </source>
</evidence>
<dbReference type="PANTHER" id="PTHR43829">
    <property type="entry name" value="AQUAPORIN OR AQUAGLYCEROPORIN RELATED"/>
    <property type="match status" value="1"/>
</dbReference>
<gene>
    <name evidence="9" type="ORF">ACFQ5D_24685</name>
</gene>
<proteinExistence type="inferred from homology"/>
<keyword evidence="4 7" id="KW-0812">Transmembrane</keyword>
<dbReference type="SUPFAM" id="SSF81338">
    <property type="entry name" value="Aquaporin-like"/>
    <property type="match status" value="1"/>
</dbReference>
<sequence length="89" mass="9435">TKAPFFQNNLGTAHMALGFLVATLVASFGGPTGPALNPARDLAPRLLHQLLPLKHKGSSDWGYAWVPVVAPIAAAICAILLYKTVFMAH</sequence>
<name>A0ABW4DKK2_9BACL</name>
<dbReference type="PRINTS" id="PR00783">
    <property type="entry name" value="MINTRINSICP"/>
</dbReference>
<evidence type="ECO:0000256" key="5">
    <source>
        <dbReference type="ARBA" id="ARBA00022989"/>
    </source>
</evidence>
<dbReference type="EMBL" id="JBHTNZ010000241">
    <property type="protein sequence ID" value="MFD1464423.1"/>
    <property type="molecule type" value="Genomic_DNA"/>
</dbReference>
<organism evidence="9 10">
    <name type="scientific">Paenibacillus farraposensis</name>
    <dbReference type="NCBI Taxonomy" id="2807095"/>
    <lineage>
        <taxon>Bacteria</taxon>
        <taxon>Bacillati</taxon>
        <taxon>Bacillota</taxon>
        <taxon>Bacilli</taxon>
        <taxon>Bacillales</taxon>
        <taxon>Paenibacillaceae</taxon>
        <taxon>Paenibacillus</taxon>
    </lineage>
</organism>